<organism evidence="2 3">
    <name type="scientific">Desulfovibrio litoralis DSM 11393</name>
    <dbReference type="NCBI Taxonomy" id="1121455"/>
    <lineage>
        <taxon>Bacteria</taxon>
        <taxon>Pseudomonadati</taxon>
        <taxon>Thermodesulfobacteriota</taxon>
        <taxon>Desulfovibrionia</taxon>
        <taxon>Desulfovibrionales</taxon>
        <taxon>Desulfovibrionaceae</taxon>
        <taxon>Desulfovibrio</taxon>
    </lineage>
</organism>
<dbReference type="PRINTS" id="PR00313">
    <property type="entry name" value="CABNDNGRPT"/>
</dbReference>
<feature type="region of interest" description="Disordered" evidence="1">
    <location>
        <begin position="2438"/>
        <end position="2468"/>
    </location>
</feature>
<feature type="compositionally biased region" description="Polar residues" evidence="1">
    <location>
        <begin position="1502"/>
        <end position="1514"/>
    </location>
</feature>
<proteinExistence type="predicted"/>
<feature type="region of interest" description="Disordered" evidence="1">
    <location>
        <begin position="2284"/>
        <end position="2306"/>
    </location>
</feature>
<reference evidence="2 3" key="1">
    <citation type="submission" date="2016-12" db="EMBL/GenBank/DDBJ databases">
        <authorList>
            <person name="Song W.-J."/>
            <person name="Kurnit D.M."/>
        </authorList>
    </citation>
    <scope>NUCLEOTIDE SEQUENCE [LARGE SCALE GENOMIC DNA]</scope>
    <source>
        <strain evidence="2 3">DSM 11393</strain>
    </source>
</reference>
<dbReference type="PROSITE" id="PS00018">
    <property type="entry name" value="EF_HAND_1"/>
    <property type="match status" value="1"/>
</dbReference>
<dbReference type="Pfam" id="PF00353">
    <property type="entry name" value="HemolysinCabind"/>
    <property type="match status" value="1"/>
</dbReference>
<dbReference type="Proteomes" id="UP000186469">
    <property type="component" value="Unassembled WGS sequence"/>
</dbReference>
<dbReference type="InterPro" id="IPR018247">
    <property type="entry name" value="EF_Hand_1_Ca_BS"/>
</dbReference>
<dbReference type="GO" id="GO:0005509">
    <property type="term" value="F:calcium ion binding"/>
    <property type="evidence" value="ECO:0007669"/>
    <property type="project" value="InterPro"/>
</dbReference>
<dbReference type="SUPFAM" id="SSF51120">
    <property type="entry name" value="beta-Roll"/>
    <property type="match status" value="1"/>
</dbReference>
<dbReference type="InterPro" id="IPR011049">
    <property type="entry name" value="Serralysin-like_metalloprot_C"/>
</dbReference>
<sequence>MATQLVNPKGQTVNIAITPKMELQFGFETGAGLYTHEGENLVIAFEDGGKIVLEGFYAQPKEELPNFIVEEGVDIPAEQFLAQFNDESLLPAAGPAAGAAARAAGSGGAGEYLDDAGNLIDGLNRLGGLGNNQWARDTELNENYTDTSPATGTFTLDVTTTDINGKISAGMYEDGQARQNEGDYTADPARINFNFTPSGNTVVTNVTLTGFTEGTTLYFGDPNDPNTPHITVGGAGHSFTLAQLNAGVYIVPPANSDADMNIGVLVKLHNNSSGRDGEVSGNTTFIVDAVADKPEASDGTFGTVDLDGSIKITEDNSTQEFKDGYAVDKLEKNVDETNAQAVSVTVPFTTVINFGSDIKADDNSETHHALVEVPSPGTWTLDTPLANRPITLFVKEVDGEEKVVPEGTVGAEEKQFFEIDVPNTAINPDGSYTLDVTFKGTDTNLTEDTTIDLITGAKAAEGTGTDGELTTDNNTAYDLADGKASFTVDTIDSKLEIKAGWGSESSDDNKYKGTGTYEYQGTEKDATNDGIAPIEIKLDGATDTTEKMTSITINHDGDGNFVYKGTPLDPSDSFPQNIGGDTVSYDANNGFTIEFSSGKTNLGSDLNYKPNPDSYSDEDVKLDYTVNVENGAGATATFNGNSTIVVDAVADKPTELNIGHEYELNDLTSDTDDDYFTAAKPGGEVFLKIKATFGDYTDDSENHYIVISKDNINNIDPNNLPAGMTLLSGADLNTFTSNSGLGNNSFVIKVDNSYLQDSARNGNVDINLKVQVKDGYTADQDLPIDIKAVAVDKDGLNTNVDGSTGGERDNQNNVAVSDASTTVKVASANADVKITTVGTYEGNDANQHGTPHVTPGTNAGTVKIKLTDATDNEYIGRVYLQYEDSEGSLICNNVTIPSGTMLEFDPTTGQCSTSGFESLNVADLGDGDLKYVPNDGSNSDKDVNIEFAASIIDPDSGDTTVSTNINGWSNDSYVGDNDGTKLLDGITDTTIASKGAASGSDSSVTVDAVADKPVVDSADVDYNAGQTAAKSGELVNIKVNDIQFNDYKDGSELHFLRILTKGEFFETNNVSGGDFGRLPDQTIHITGENSSGQPLTLDIKIELYRNADGSPKLDLNGNIAYKVTYTENGQTVSYEGYGVEDQYGVSIRIPNEFLQKVGGEVSASFDVKTPESTSDTTYSIQVGAAANERTLSGEELNTTNNWSGTYKEIDIKAGVVTSTITVNPGQGYEDNIATVHDANTSQTPDSGAPITVNWTGGVNETITQATFTIDSKDSSMDTAPGTFVYKGTAISIPSNGSINGDNYTCTMDNTGKVTLTIDNFDPKIENTTTDSLTFIPAKNNSDADVELKYDITVKDNASDAETTFSDTKTIVIDAVADKPGVVIANNGSQVDYVAENGGNDLTKAAQPGEIVTLHAKVSFNDLDGSENHYILVQKVSGVNYEKIIVNGTEYDASSLTPNSDGYYRIQVTDNQPEYTVDIKVKATPGVDTTYKINVGGQATEKALTSNTNDGTPNDNEIRDDNNDSITLSPINFKVSPADGVTLKTENTFEDHNNNITGNATDYRTLDANGNYTTNTGAGTTLHKVADWGNISFSTNDTTNEVITDITLTFDGKLEDLGTLTLPTGSQISETTYNNGQTTIVITNPSGNLGNKSVINFEPKDNSDKDFNFTYKVTTKDTESNDTNELSGSGEVKVDAVADKPGVAIKDDGTQVDYEAENGGNDTTKSAKSGEELTLNATVKFGDYQDNSEQHYVYINKALTSLTSGVSNSSASLVKENLVFTGKDVNGDTVTQTIVFGTNYNTSTISFTDANGTVKETRSLTSTEWDSLFTNSTTIQAPVLNGFLQATKDGSIDVKITITAPDTSIDTNYRVTVGGKAAETANNTTADEITTGNNTTTDSKTIDISVKPVTSIPKLEINIATGEDRVYENLTPNANKGNVGKSNGAEIDVKGIDANETATITLTFSSNKAGFDFDEEFDESNPSSLMSIGYDSDGNGIIEANEIHPITKDANGNWTCEITVNGSAADLDGKLIFNPGHNHNSQDVKIDYDITVTDNSSGAQKHWTTDTAPVSNPAENTTYGQDDLTIKVDAVAQIPVFDGDGKAYYEETGGKSSDDGGAFKSDVENVIIRTQVAFEDYKDGSEIHYLLIEAKGGWVAPNKVTIVIGDTEYEISPLIINTQSYKGTLYNQIQIPNDLIRQSNGTIDAKIYIKNSGTGDTEFEIGARAYEDAGQINSVNNVDFDGRKSPDSNNAATVINDKTVKIHFDDATNAKVNVGKVYEDLMANQHKGDSTKGNPASISFSSNKTPGGDDEVLTEVVIKYDSPIEGTVTLPDGIMQIDSKGNITGASPNTDGSYTDADGNKIVINQTGDATNGTTTITITPSENNNTNLELKYTPDTNSDKDFNFHYDATTKDPSSGDIAVNSGNSKVVVDAVADQPKDVGVSGGAGTDANEFTMDHKTKIPGGDTGSSERFQTIKVTVDANFGTDTTDGSEKHFILIEATANSYISDASGNKIECSIFYGPGGVRYYKVPVTESFDADGDVSQDIHITTYSRMFSNDGSDKKREIKTGALAEETATLGAGEISEDNNTAFKAGETITVNNIWPGGNTIWINPAYENNTPNANLDDASQPGQQPNEQPGTGGKITFGTISGGGSITKADLEWDKTAGKIVVKNGDGSTTEYTEGTANLSGPALQNAYFVPNPNYKDNDVDMKYTLSDGTTTVGPNNFPIIIDAVAQLPEPTDFDGNSANGWQSDVDYGNSQSDGSGYDYTAMGAAGNGGNEGIATITVGGKFADSDDGSEKHYALLENTGDFTIVSPAGATSIYLYDTDGNGKSWLKIEIPKGQTSVDIQVRLTNPTEGSHTIKTGVLTEETNFGDPSNYEVDTSNNLSYDLSGTTVIDVSLVNTTMSASLNIPYELSATDGPVPVTVGWTVGANDTLNSIEFTYKSAQGVLNYTDTQDSRYSLTDNHDGTFTLKITNPTDADKSKFTFTPNPYSDKDIDFTYKANATDSKSGDEVNINGSVKTIVDAIAQAPDVTDTSFVARDANGNIQSGKIAAVSGAKASIDTTVSFEDFKDGSEKHYIVLEQDGVWTCDSITIGANTYSATTDPKLTTIFGDDGTPLYALEVSRSMLDPSGSITAQFNLSAPKGTSDQHSSLKVGGISVEQTTGVGADKETSLNNNWGEGLKNITVDMAIVETKEVDIDFSGTLKEDATNGVTLSLSGVKTQDINNDLANDEIITKTTFTVSQVGSTTAGTVIGHIIYDGTSYEVKVGADGKATASIDFTPKFDSSKEFRFVMDANNHNSGKVTINTESTVVDTKSGEEKSFTDTLDISVEATSDAPTEVNVTDPTNYGSNTAVGASSTVTFNVSAKFADFDGSEQHYILVEAKTGWSGYSTVNVGGTSYFKIPVASNNPNPTVTITLTTPANATDGPVDLDVKVVSQDGTAASAEVVDTVTVNIGVVSATGVELQIGEQGQEGSELQTLNFNLQGGNNDSISKVVITVPTGAQILCGDQPMTASGGKVTITDFTKEYSFKAAPGTDGNVELRYDAEVRDNNSNVPKNFTNNSASVNIDNVTATHVDPEGLVGSPVDRAVEITLSANFVDNDGSEEHFFFVKLPDGFTDTDVPNGWEKVTDSNLLNDAGLSGDVYKVGLDDNSNTNATFSLNVPDGFDGAELKFVAGSYETGASTPEYQFSDVDLAQIPIIGTDYSDTINADSDYNHIIYGQAGDDTLTGGAGHDTLYGGIGNNILNGGDGDDILFGGIGQDTFVWNQEDLDGGRDTIKDLNLADGDTINLHDLFTDFSETLNLSNLLTNNRLDVKVSESNDKALELTIKSDDGTPEQTIIVHGETQTGVDFAHAYSGVDSDHLEKIAFLEQFIKLTN</sequence>
<name>A0A1M7RU54_9BACT</name>
<feature type="compositionally biased region" description="Polar residues" evidence="1">
    <location>
        <begin position="2290"/>
        <end position="2304"/>
    </location>
</feature>
<dbReference type="OrthoDB" id="5436696at2"/>
<feature type="region of interest" description="Disordered" evidence="1">
    <location>
        <begin position="1501"/>
        <end position="1521"/>
    </location>
</feature>
<keyword evidence="3" id="KW-1185">Reference proteome</keyword>
<feature type="region of interest" description="Disordered" evidence="1">
    <location>
        <begin position="2619"/>
        <end position="2641"/>
    </location>
</feature>
<evidence type="ECO:0000313" key="3">
    <source>
        <dbReference type="Proteomes" id="UP000186469"/>
    </source>
</evidence>
<dbReference type="RefSeq" id="WP_072695540.1">
    <property type="nucleotide sequence ID" value="NZ_FRDI01000002.1"/>
</dbReference>
<evidence type="ECO:0000313" key="2">
    <source>
        <dbReference type="EMBL" id="SHN49815.1"/>
    </source>
</evidence>
<dbReference type="STRING" id="1121455.SAMN02745728_00173"/>
<protein>
    <submittedName>
        <fullName evidence="2">Uncharacterized protein</fullName>
    </submittedName>
</protein>
<evidence type="ECO:0000256" key="1">
    <source>
        <dbReference type="SAM" id="MobiDB-lite"/>
    </source>
</evidence>
<feature type="region of interest" description="Disordered" evidence="1">
    <location>
        <begin position="2056"/>
        <end position="2077"/>
    </location>
</feature>
<feature type="compositionally biased region" description="Polar residues" evidence="1">
    <location>
        <begin position="2628"/>
        <end position="2637"/>
    </location>
</feature>
<dbReference type="EMBL" id="FRDI01000002">
    <property type="protein sequence ID" value="SHN49815.1"/>
    <property type="molecule type" value="Genomic_DNA"/>
</dbReference>
<feature type="compositionally biased region" description="Polar residues" evidence="1">
    <location>
        <begin position="2064"/>
        <end position="2077"/>
    </location>
</feature>
<accession>A0A1M7RU54</accession>
<dbReference type="InterPro" id="IPR001343">
    <property type="entry name" value="Hemolysn_Ca-bd"/>
</dbReference>
<gene>
    <name evidence="2" type="ORF">SAMN02745728_00173</name>
</gene>